<dbReference type="Gene3D" id="1.10.10.60">
    <property type="entry name" value="Homeodomain-like"/>
    <property type="match status" value="2"/>
</dbReference>
<evidence type="ECO:0000256" key="3">
    <source>
        <dbReference type="SAM" id="MobiDB-lite"/>
    </source>
</evidence>
<evidence type="ECO:0000256" key="1">
    <source>
        <dbReference type="ARBA" id="ARBA00004123"/>
    </source>
</evidence>
<name>A0ABD3D058_9LAMI</name>
<evidence type="ECO:0000259" key="5">
    <source>
        <dbReference type="PROSITE" id="PS51294"/>
    </source>
</evidence>
<dbReference type="EMBL" id="JAVIJP010000028">
    <property type="protein sequence ID" value="KAL3634699.1"/>
    <property type="molecule type" value="Genomic_DNA"/>
</dbReference>
<feature type="region of interest" description="Disordered" evidence="3">
    <location>
        <begin position="77"/>
        <end position="218"/>
    </location>
</feature>
<proteinExistence type="predicted"/>
<feature type="domain" description="HTH myb-type" evidence="5">
    <location>
        <begin position="320"/>
        <end position="374"/>
    </location>
</feature>
<feature type="compositionally biased region" description="Basic residues" evidence="3">
    <location>
        <begin position="10"/>
        <end position="21"/>
    </location>
</feature>
<dbReference type="SMART" id="SM00717">
    <property type="entry name" value="SANT"/>
    <property type="match status" value="3"/>
</dbReference>
<dbReference type="Proteomes" id="UP001632038">
    <property type="component" value="Unassembled WGS sequence"/>
</dbReference>
<feature type="compositionally biased region" description="Basic and acidic residues" evidence="3">
    <location>
        <begin position="133"/>
        <end position="164"/>
    </location>
</feature>
<dbReference type="PANTHER" id="PTHR47430:SF4">
    <property type="entry name" value="GB|AAC33480.1"/>
    <property type="match status" value="1"/>
</dbReference>
<dbReference type="Pfam" id="PF00249">
    <property type="entry name" value="Myb_DNA-binding"/>
    <property type="match status" value="1"/>
</dbReference>
<dbReference type="PROSITE" id="PS51294">
    <property type="entry name" value="HTH_MYB"/>
    <property type="match status" value="1"/>
</dbReference>
<dbReference type="SUPFAM" id="SSF46689">
    <property type="entry name" value="Homeodomain-like"/>
    <property type="match status" value="1"/>
</dbReference>
<keyword evidence="2" id="KW-0539">Nucleus</keyword>
<accession>A0ABD3D058</accession>
<dbReference type="PROSITE" id="PS50090">
    <property type="entry name" value="MYB_LIKE"/>
    <property type="match status" value="3"/>
</dbReference>
<dbReference type="InterPro" id="IPR009057">
    <property type="entry name" value="Homeodomain-like_sf"/>
</dbReference>
<feature type="domain" description="Myb-like" evidence="4">
    <location>
        <begin position="434"/>
        <end position="487"/>
    </location>
</feature>
<reference evidence="7" key="1">
    <citation type="journal article" date="2024" name="IScience">
        <title>Strigolactones Initiate the Formation of Haustorium-like Structures in Castilleja.</title>
        <authorList>
            <person name="Buerger M."/>
            <person name="Peterson D."/>
            <person name="Chory J."/>
        </authorList>
    </citation>
    <scope>NUCLEOTIDE SEQUENCE [LARGE SCALE GENOMIC DNA]</scope>
</reference>
<comment type="caution">
    <text evidence="6">The sequence shown here is derived from an EMBL/GenBank/DDBJ whole genome shotgun (WGS) entry which is preliminary data.</text>
</comment>
<dbReference type="InterPro" id="IPR001005">
    <property type="entry name" value="SANT/Myb"/>
</dbReference>
<feature type="domain" description="Myb-like" evidence="4">
    <location>
        <begin position="364"/>
        <end position="432"/>
    </location>
</feature>
<dbReference type="InterPro" id="IPR017930">
    <property type="entry name" value="Myb_dom"/>
</dbReference>
<gene>
    <name evidence="6" type="ORF">CASFOL_021753</name>
</gene>
<evidence type="ECO:0000313" key="6">
    <source>
        <dbReference type="EMBL" id="KAL3634699.1"/>
    </source>
</evidence>
<sequence>MDEEEAAKNVIRKAKKIKAKSKKGEKNEKGSMGLDEGQNINELDAIEHVRVSGKVEIAEMKRDCKKNKAIEVSEADIVNGTGEGDLTVSYSEEDSGDAMDTVKRKKKKTSSAKEVEGNGNRKTLDEESISEVKLTEDANEEGKKQKVKRKCQDGNFDKEGEKDGKKKKMKKKNTQLMENGSDDLPGNEVEYEKKGKMKKTKSMEIDSNGATPVNKSNKKVRFSDQDEVFLIPGDSNMETGEGNLVRGKRFTHEEDGIVKEAVFDYIERHDLGEEGLKMVLNCQKHNLKGCWKEIASALPHRPLNAVYHRAQILFSRSEDRKWTQEEHDTIIKYQQEHGNQWKELAEKLGRSRVHVKLTYQSIKLRHRNKGRWSQDEYQKLFDLVNIDLQSKVSQPKRSKHGMLRDNVRWTAISDELSTRRQADCCLKWYSQLTSRMVTQGEWADTDDYRLIGGLYSLDATCVEDVDWDGLLEDRTGDVCQKRWNQMVLHIGKHGHKSFGEQVEVLAQRYCPHLLEAREAWDSKPRVP</sequence>
<organism evidence="6 7">
    <name type="scientific">Castilleja foliolosa</name>
    <dbReference type="NCBI Taxonomy" id="1961234"/>
    <lineage>
        <taxon>Eukaryota</taxon>
        <taxon>Viridiplantae</taxon>
        <taxon>Streptophyta</taxon>
        <taxon>Embryophyta</taxon>
        <taxon>Tracheophyta</taxon>
        <taxon>Spermatophyta</taxon>
        <taxon>Magnoliopsida</taxon>
        <taxon>eudicotyledons</taxon>
        <taxon>Gunneridae</taxon>
        <taxon>Pentapetalae</taxon>
        <taxon>asterids</taxon>
        <taxon>lamiids</taxon>
        <taxon>Lamiales</taxon>
        <taxon>Orobanchaceae</taxon>
        <taxon>Pedicularideae</taxon>
        <taxon>Castillejinae</taxon>
        <taxon>Castilleja</taxon>
    </lineage>
</organism>
<feature type="domain" description="Myb-like" evidence="4">
    <location>
        <begin position="321"/>
        <end position="363"/>
    </location>
</feature>
<keyword evidence="7" id="KW-1185">Reference proteome</keyword>
<comment type="subcellular location">
    <subcellularLocation>
        <location evidence="1">Nucleus</location>
    </subcellularLocation>
</comment>
<evidence type="ECO:0000259" key="4">
    <source>
        <dbReference type="PROSITE" id="PS50090"/>
    </source>
</evidence>
<protein>
    <submittedName>
        <fullName evidence="6">Uncharacterized protein</fullName>
    </submittedName>
</protein>
<evidence type="ECO:0000313" key="7">
    <source>
        <dbReference type="Proteomes" id="UP001632038"/>
    </source>
</evidence>
<dbReference type="PANTHER" id="PTHR47430">
    <property type="entry name" value="GB|AAC33480.1"/>
    <property type="match status" value="1"/>
</dbReference>
<dbReference type="GO" id="GO:0005634">
    <property type="term" value="C:nucleus"/>
    <property type="evidence" value="ECO:0007669"/>
    <property type="project" value="UniProtKB-SubCell"/>
</dbReference>
<feature type="region of interest" description="Disordered" evidence="3">
    <location>
        <begin position="1"/>
        <end position="36"/>
    </location>
</feature>
<evidence type="ECO:0000256" key="2">
    <source>
        <dbReference type="ARBA" id="ARBA00023242"/>
    </source>
</evidence>
<dbReference type="AlphaFoldDB" id="A0ABD3D058"/>
<dbReference type="CDD" id="cd00167">
    <property type="entry name" value="SANT"/>
    <property type="match status" value="1"/>
</dbReference>